<keyword evidence="2" id="KW-0472">Membrane</keyword>
<reference evidence="5" key="1">
    <citation type="journal article" date="2019" name="Int. J. Syst. Evol. Microbiol.">
        <title>The Global Catalogue of Microorganisms (GCM) 10K type strain sequencing project: providing services to taxonomists for standard genome sequencing and annotation.</title>
        <authorList>
            <consortium name="The Broad Institute Genomics Platform"/>
            <consortium name="The Broad Institute Genome Sequencing Center for Infectious Disease"/>
            <person name="Wu L."/>
            <person name="Ma J."/>
        </authorList>
    </citation>
    <scope>NUCLEOTIDE SEQUENCE [LARGE SCALE GENOMIC DNA]</scope>
    <source>
        <strain evidence="5">JCM 17459</strain>
    </source>
</reference>
<feature type="domain" description="LytR/CpsA/Psr regulator C-terminal" evidence="3">
    <location>
        <begin position="124"/>
        <end position="208"/>
    </location>
</feature>
<feature type="region of interest" description="Disordered" evidence="1">
    <location>
        <begin position="1"/>
        <end position="30"/>
    </location>
</feature>
<dbReference type="Pfam" id="PF13399">
    <property type="entry name" value="LytR_C"/>
    <property type="match status" value="1"/>
</dbReference>
<feature type="region of interest" description="Disordered" evidence="1">
    <location>
        <begin position="61"/>
        <end position="116"/>
    </location>
</feature>
<dbReference type="Proteomes" id="UP001499841">
    <property type="component" value="Unassembled WGS sequence"/>
</dbReference>
<dbReference type="PANTHER" id="PTHR33392:SF6">
    <property type="entry name" value="POLYISOPRENYL-TEICHOIC ACID--PEPTIDOGLYCAN TEICHOIC ACID TRANSFERASE TAGU"/>
    <property type="match status" value="1"/>
</dbReference>
<evidence type="ECO:0000256" key="2">
    <source>
        <dbReference type="SAM" id="Phobius"/>
    </source>
</evidence>
<dbReference type="InterPro" id="IPR050922">
    <property type="entry name" value="LytR/CpsA/Psr_CW_biosynth"/>
</dbReference>
<evidence type="ECO:0000313" key="4">
    <source>
        <dbReference type="EMBL" id="GAA4287044.1"/>
    </source>
</evidence>
<organism evidence="4 5">
    <name type="scientific">Georgenia daeguensis</name>
    <dbReference type="NCBI Taxonomy" id="908355"/>
    <lineage>
        <taxon>Bacteria</taxon>
        <taxon>Bacillati</taxon>
        <taxon>Actinomycetota</taxon>
        <taxon>Actinomycetes</taxon>
        <taxon>Micrococcales</taxon>
        <taxon>Bogoriellaceae</taxon>
        <taxon>Georgenia</taxon>
    </lineage>
</organism>
<feature type="compositionally biased region" description="Acidic residues" evidence="1">
    <location>
        <begin position="102"/>
        <end position="113"/>
    </location>
</feature>
<accession>A0ABP8EST4</accession>
<feature type="transmembrane region" description="Helical" evidence="2">
    <location>
        <begin position="36"/>
        <end position="57"/>
    </location>
</feature>
<evidence type="ECO:0000259" key="3">
    <source>
        <dbReference type="Pfam" id="PF13399"/>
    </source>
</evidence>
<dbReference type="EMBL" id="BAABBA010000005">
    <property type="protein sequence ID" value="GAA4287044.1"/>
    <property type="molecule type" value="Genomic_DNA"/>
</dbReference>
<sequence>MSTPHEDYPEDEFDVAGRDRTPQGVHRGPRPLLRTLLPILAVVVLAPLLAWGAISLLGGSGEPEPSAAAPTVQETAAPTAGATEAPTGETSAEGTTEGAEPATEEPTEEETTEEPTGQVEYGTAIAVLNGAGVNGLAGEVVGTLASEGFTGGVADDYTSGAPATTTLYYNNPELQATAEEVARVLGIGNLVESSSATQAIAIVLRSDFQG</sequence>
<keyword evidence="5" id="KW-1185">Reference proteome</keyword>
<keyword evidence="2" id="KW-0812">Transmembrane</keyword>
<name>A0ABP8EST4_9MICO</name>
<dbReference type="Gene3D" id="3.30.70.2390">
    <property type="match status" value="1"/>
</dbReference>
<dbReference type="InterPro" id="IPR027381">
    <property type="entry name" value="LytR/CpsA/Psr_C"/>
</dbReference>
<comment type="caution">
    <text evidence="4">The sequence shown here is derived from an EMBL/GenBank/DDBJ whole genome shotgun (WGS) entry which is preliminary data.</text>
</comment>
<evidence type="ECO:0000313" key="5">
    <source>
        <dbReference type="Proteomes" id="UP001499841"/>
    </source>
</evidence>
<proteinExistence type="predicted"/>
<dbReference type="RefSeq" id="WP_345039226.1">
    <property type="nucleotide sequence ID" value="NZ_BAABBA010000005.1"/>
</dbReference>
<dbReference type="PANTHER" id="PTHR33392">
    <property type="entry name" value="POLYISOPRENYL-TEICHOIC ACID--PEPTIDOGLYCAN TEICHOIC ACID TRANSFERASE TAGU"/>
    <property type="match status" value="1"/>
</dbReference>
<gene>
    <name evidence="4" type="ORF">GCM10022262_14030</name>
</gene>
<evidence type="ECO:0000256" key="1">
    <source>
        <dbReference type="SAM" id="MobiDB-lite"/>
    </source>
</evidence>
<protein>
    <recommendedName>
        <fullName evidence="3">LytR/CpsA/Psr regulator C-terminal domain-containing protein</fullName>
    </recommendedName>
</protein>
<feature type="compositionally biased region" description="Low complexity" evidence="1">
    <location>
        <begin position="74"/>
        <end position="101"/>
    </location>
</feature>
<keyword evidence="2" id="KW-1133">Transmembrane helix</keyword>